<dbReference type="InterPro" id="IPR004143">
    <property type="entry name" value="BPL_LPL_catalytic"/>
</dbReference>
<protein>
    <submittedName>
        <fullName evidence="3">Biotin/lipoate A/B protein ligase</fullName>
    </submittedName>
</protein>
<dbReference type="GO" id="GO:0004077">
    <property type="term" value="F:biotin--[biotin carboxyl-carrier protein] ligase activity"/>
    <property type="evidence" value="ECO:0007669"/>
    <property type="project" value="InterPro"/>
</dbReference>
<dbReference type="NCBIfam" id="TIGR00121">
    <property type="entry name" value="birA_ligase"/>
    <property type="match status" value="1"/>
</dbReference>
<dbReference type="Proteomes" id="UP000263619">
    <property type="component" value="Chromosome"/>
</dbReference>
<name>A0A224ABR8_9FLAO</name>
<dbReference type="RefSeq" id="WP_119305590.1">
    <property type="nucleotide sequence ID" value="NZ_AP014608.1"/>
</dbReference>
<dbReference type="EMBL" id="AP014608">
    <property type="protein sequence ID" value="BBA17335.1"/>
    <property type="molecule type" value="Genomic_DNA"/>
</dbReference>
<feature type="domain" description="BPL/LPL catalytic" evidence="2">
    <location>
        <begin position="1"/>
        <end position="187"/>
    </location>
</feature>
<dbReference type="PANTHER" id="PTHR12835:SF5">
    <property type="entry name" value="BIOTIN--PROTEIN LIGASE"/>
    <property type="match status" value="1"/>
</dbReference>
<dbReference type="AlphaFoldDB" id="A0A224ABR8"/>
<dbReference type="SUPFAM" id="SSF55681">
    <property type="entry name" value="Class II aaRS and biotin synthetases"/>
    <property type="match status" value="1"/>
</dbReference>
<keyword evidence="4" id="KW-1185">Reference proteome</keyword>
<evidence type="ECO:0000259" key="2">
    <source>
        <dbReference type="PROSITE" id="PS51733"/>
    </source>
</evidence>
<reference evidence="3 4" key="1">
    <citation type="submission" date="2014-06" db="EMBL/GenBank/DDBJ databases">
        <title>Genome sequence of the intracellular symbiont Blattabacterium cuenoti, strain STAT from the wood feeding cockroach Salganea taiwanensis taiwanensis.</title>
        <authorList>
            <person name="Kinjo Y."/>
            <person name="Ohkuma M."/>
            <person name="Tokuda G."/>
        </authorList>
    </citation>
    <scope>NUCLEOTIDE SEQUENCE [LARGE SCALE GENOMIC DNA]</scope>
    <source>
        <strain evidence="3 4">STAT</strain>
    </source>
</reference>
<dbReference type="OrthoDB" id="9807064at2"/>
<dbReference type="PANTHER" id="PTHR12835">
    <property type="entry name" value="BIOTIN PROTEIN LIGASE"/>
    <property type="match status" value="1"/>
</dbReference>
<proteinExistence type="predicted"/>
<evidence type="ECO:0000313" key="4">
    <source>
        <dbReference type="Proteomes" id="UP000263619"/>
    </source>
</evidence>
<evidence type="ECO:0000256" key="1">
    <source>
        <dbReference type="ARBA" id="ARBA00022598"/>
    </source>
</evidence>
<dbReference type="PROSITE" id="PS51733">
    <property type="entry name" value="BPL_LPL_CATALYTIC"/>
    <property type="match status" value="1"/>
</dbReference>
<evidence type="ECO:0000313" key="3">
    <source>
        <dbReference type="EMBL" id="BBA17335.1"/>
    </source>
</evidence>
<dbReference type="CDD" id="cd16442">
    <property type="entry name" value="BPL"/>
    <property type="match status" value="1"/>
</dbReference>
<dbReference type="Gene3D" id="3.30.930.10">
    <property type="entry name" value="Bira Bifunctional Protein, Domain 2"/>
    <property type="match status" value="1"/>
</dbReference>
<dbReference type="GO" id="GO:0005737">
    <property type="term" value="C:cytoplasm"/>
    <property type="evidence" value="ECO:0007669"/>
    <property type="project" value="TreeGrafter"/>
</dbReference>
<dbReference type="InterPro" id="IPR004408">
    <property type="entry name" value="Biotin_CoA_COase_ligase"/>
</dbReference>
<sequence length="255" mass="30756">MKKLIWPINVIILKEVNSTNQYAKKYIHNRYNWIIILTMNQTKGIGMNKNLWYAEKGKNLTFSIVFKPIKILYIKKIYIMNLIVSNAIHKTLSECYNRNNKEKIWIKWPNDIIINNKKIGGILIENSIFSKKIHTIVIGIGLNVFQKEFQKEWNASSLKEIFNPNFDLDYLFYKIIYYFQKEYLFFIIHGEKNIRDYYLNYLYLKDKTSIFYIYKTNSYISGIIRSITDQGFLVIESNKKLYFFYQKEIKYLIIL</sequence>
<dbReference type="Pfam" id="PF03099">
    <property type="entry name" value="BPL_LplA_LipB"/>
    <property type="match status" value="1"/>
</dbReference>
<gene>
    <name evidence="3" type="primary">birA</name>
    <name evidence="3" type="ORF">STAT_418</name>
</gene>
<organism evidence="3 4">
    <name type="scientific">Blattabacterium cuenoti STAT</name>
    <dbReference type="NCBI Taxonomy" id="1457030"/>
    <lineage>
        <taxon>Bacteria</taxon>
        <taxon>Pseudomonadati</taxon>
        <taxon>Bacteroidota</taxon>
        <taxon>Flavobacteriia</taxon>
        <taxon>Flavobacteriales</taxon>
        <taxon>Blattabacteriaceae</taxon>
        <taxon>Blattabacterium</taxon>
    </lineage>
</organism>
<keyword evidence="1 3" id="KW-0436">Ligase</keyword>
<dbReference type="InterPro" id="IPR045864">
    <property type="entry name" value="aa-tRNA-synth_II/BPL/LPL"/>
</dbReference>
<accession>A0A224ABR8</accession>